<feature type="domain" description="Enoyl reductase (ER)" evidence="2">
    <location>
        <begin position="2"/>
        <end position="306"/>
    </location>
</feature>
<dbReference type="InterPro" id="IPR020843">
    <property type="entry name" value="ER"/>
</dbReference>
<dbReference type="EMBL" id="CP109546">
    <property type="protein sequence ID" value="WTZ14744.1"/>
    <property type="molecule type" value="Genomic_DNA"/>
</dbReference>
<organism evidence="3">
    <name type="scientific">Streptomyces sp. NBC_01393</name>
    <dbReference type="NCBI Taxonomy" id="2903851"/>
    <lineage>
        <taxon>Bacteria</taxon>
        <taxon>Bacillati</taxon>
        <taxon>Actinomycetota</taxon>
        <taxon>Actinomycetes</taxon>
        <taxon>Kitasatosporales</taxon>
        <taxon>Streptomycetaceae</taxon>
        <taxon>Streptomyces</taxon>
    </lineage>
</organism>
<dbReference type="PANTHER" id="PTHR44154">
    <property type="entry name" value="QUINONE OXIDOREDUCTASE"/>
    <property type="match status" value="1"/>
</dbReference>
<gene>
    <name evidence="3" type="ORF">OG699_17000</name>
</gene>
<name>A0AAU3IHS5_9ACTN</name>
<sequence length="310" mass="33479">MARVRVERSSVNVADLWTRRAGIINSYPHIPGSDACGVLTEINGNSSIDIGSRVVINPALQPPAGQRSWTDAYRDIVEILGYNRAGTCAEYCDVPIENVFPAPSHLTLEEAAAIPLTFLTAWRMLVRRGAIQRGEYALIWGASGGLGTAGVVLANYLGAKVLATAGSDHDARLIEKLNPVGVIRYDHGDIASQVVKLIGRKVDLVFDSVAGSTWDQTLKSLRPGGRVVMAGTSAGDTATFDLSDVFYNQWALLGCRMGDEKDFEGMLESVTTGRLRPVVAKVYPLSRMEEAHKALEEGNIIGKIVVNNQE</sequence>
<evidence type="ECO:0000259" key="2">
    <source>
        <dbReference type="SMART" id="SM00829"/>
    </source>
</evidence>
<dbReference type="Pfam" id="PF00107">
    <property type="entry name" value="ADH_zinc_N"/>
    <property type="match status" value="1"/>
</dbReference>
<evidence type="ECO:0000313" key="3">
    <source>
        <dbReference type="EMBL" id="WTZ14744.1"/>
    </source>
</evidence>
<dbReference type="SUPFAM" id="SSF50129">
    <property type="entry name" value="GroES-like"/>
    <property type="match status" value="1"/>
</dbReference>
<dbReference type="InterPro" id="IPR011032">
    <property type="entry name" value="GroES-like_sf"/>
</dbReference>
<dbReference type="Gene3D" id="3.40.50.720">
    <property type="entry name" value="NAD(P)-binding Rossmann-like Domain"/>
    <property type="match status" value="1"/>
</dbReference>
<accession>A0AAU3IHS5</accession>
<dbReference type="Gene3D" id="3.90.180.10">
    <property type="entry name" value="Medium-chain alcohol dehydrogenases, catalytic domain"/>
    <property type="match status" value="1"/>
</dbReference>
<dbReference type="InterPro" id="IPR013154">
    <property type="entry name" value="ADH-like_N"/>
</dbReference>
<reference evidence="3" key="1">
    <citation type="submission" date="2022-10" db="EMBL/GenBank/DDBJ databases">
        <title>The complete genomes of actinobacterial strains from the NBC collection.</title>
        <authorList>
            <person name="Joergensen T.S."/>
            <person name="Alvarez Arevalo M."/>
            <person name="Sterndorff E.B."/>
            <person name="Faurdal D."/>
            <person name="Vuksanovic O."/>
            <person name="Mourched A.-S."/>
            <person name="Charusanti P."/>
            <person name="Shaw S."/>
            <person name="Blin K."/>
            <person name="Weber T."/>
        </authorList>
    </citation>
    <scope>NUCLEOTIDE SEQUENCE</scope>
    <source>
        <strain evidence="3">NBC_01393</strain>
    </source>
</reference>
<evidence type="ECO:0000256" key="1">
    <source>
        <dbReference type="ARBA" id="ARBA00022857"/>
    </source>
</evidence>
<dbReference type="SUPFAM" id="SSF51735">
    <property type="entry name" value="NAD(P)-binding Rossmann-fold domains"/>
    <property type="match status" value="1"/>
</dbReference>
<dbReference type="InterPro" id="IPR013149">
    <property type="entry name" value="ADH-like_C"/>
</dbReference>
<dbReference type="GO" id="GO:0016491">
    <property type="term" value="F:oxidoreductase activity"/>
    <property type="evidence" value="ECO:0007669"/>
    <property type="project" value="InterPro"/>
</dbReference>
<proteinExistence type="predicted"/>
<dbReference type="InterPro" id="IPR051603">
    <property type="entry name" value="Zinc-ADH_QOR/CCCR"/>
</dbReference>
<dbReference type="Pfam" id="PF08240">
    <property type="entry name" value="ADH_N"/>
    <property type="match status" value="1"/>
</dbReference>
<dbReference type="PANTHER" id="PTHR44154:SF1">
    <property type="entry name" value="QUINONE OXIDOREDUCTASE"/>
    <property type="match status" value="1"/>
</dbReference>
<protein>
    <submittedName>
        <fullName evidence="3">Zinc-binding dehydrogenase</fullName>
    </submittedName>
</protein>
<keyword evidence="1" id="KW-0521">NADP</keyword>
<dbReference type="SMART" id="SM00829">
    <property type="entry name" value="PKS_ER"/>
    <property type="match status" value="1"/>
</dbReference>
<dbReference type="InterPro" id="IPR036291">
    <property type="entry name" value="NAD(P)-bd_dom_sf"/>
</dbReference>
<dbReference type="AlphaFoldDB" id="A0AAU3IHS5"/>